<dbReference type="GO" id="GO:0030091">
    <property type="term" value="P:protein repair"/>
    <property type="evidence" value="ECO:0007669"/>
    <property type="project" value="TreeGrafter"/>
</dbReference>
<dbReference type="GO" id="GO:0005634">
    <property type="term" value="C:nucleus"/>
    <property type="evidence" value="ECO:0007669"/>
    <property type="project" value="UniProtKB-SubCell"/>
</dbReference>
<accession>T2M3N2</accession>
<evidence type="ECO:0000256" key="13">
    <source>
        <dbReference type="ARBA" id="ARBA00023212"/>
    </source>
</evidence>
<evidence type="ECO:0000256" key="3">
    <source>
        <dbReference type="ARBA" id="ARBA00004245"/>
    </source>
</evidence>
<dbReference type="AlphaFoldDB" id="T2M3N2"/>
<dbReference type="Gene3D" id="2.170.150.20">
    <property type="entry name" value="Peptide methionine sulfoxide reductase"/>
    <property type="match status" value="1"/>
</dbReference>
<evidence type="ECO:0000256" key="5">
    <source>
        <dbReference type="ARBA" id="ARBA00012499"/>
    </source>
</evidence>
<dbReference type="InterPro" id="IPR002579">
    <property type="entry name" value="Met_Sox_Rdtase_MsrB_dom"/>
</dbReference>
<comment type="cofactor">
    <cofactor evidence="1">
        <name>Zn(2+)</name>
        <dbReference type="ChEBI" id="CHEBI:29105"/>
    </cofactor>
</comment>
<name>T2M3N2_HYDVU</name>
<evidence type="ECO:0000313" key="18">
    <source>
        <dbReference type="EMBL" id="CDG66893.1"/>
    </source>
</evidence>
<evidence type="ECO:0000256" key="16">
    <source>
        <dbReference type="ARBA" id="ARBA00048488"/>
    </source>
</evidence>
<evidence type="ECO:0000256" key="12">
    <source>
        <dbReference type="ARBA" id="ARBA00023002"/>
    </source>
</evidence>
<comment type="catalytic activity">
    <reaction evidence="16">
        <text>L-methionyl-[protein] + [thioredoxin]-disulfide + H2O = L-methionyl-(R)-S-oxide-[protein] + [thioredoxin]-dithiol</text>
        <dbReference type="Rhea" id="RHEA:24164"/>
        <dbReference type="Rhea" id="RHEA-COMP:10698"/>
        <dbReference type="Rhea" id="RHEA-COMP:10700"/>
        <dbReference type="Rhea" id="RHEA-COMP:12313"/>
        <dbReference type="Rhea" id="RHEA-COMP:12314"/>
        <dbReference type="ChEBI" id="CHEBI:15377"/>
        <dbReference type="ChEBI" id="CHEBI:16044"/>
        <dbReference type="ChEBI" id="CHEBI:29950"/>
        <dbReference type="ChEBI" id="CHEBI:45764"/>
        <dbReference type="ChEBI" id="CHEBI:50058"/>
        <dbReference type="EC" id="1.8.4.12"/>
    </reaction>
</comment>
<dbReference type="EC" id="1.8.4.12" evidence="5"/>
<evidence type="ECO:0000259" key="17">
    <source>
        <dbReference type="PROSITE" id="PS51790"/>
    </source>
</evidence>
<keyword evidence="14" id="KW-0539">Nucleus</keyword>
<keyword evidence="9" id="KW-0862">Zinc</keyword>
<dbReference type="GO" id="GO:0005856">
    <property type="term" value="C:cytoskeleton"/>
    <property type="evidence" value="ECO:0007669"/>
    <property type="project" value="UniProtKB-SubCell"/>
</dbReference>
<dbReference type="PANTHER" id="PTHR46755">
    <property type="entry name" value="METHIONINE-R-SULFOXIDE REDUCTASE B1"/>
    <property type="match status" value="1"/>
</dbReference>
<dbReference type="OrthoDB" id="44061at2759"/>
<dbReference type="GO" id="GO:0046872">
    <property type="term" value="F:metal ion binding"/>
    <property type="evidence" value="ECO:0007669"/>
    <property type="project" value="UniProtKB-KW"/>
</dbReference>
<evidence type="ECO:0000256" key="10">
    <source>
        <dbReference type="ARBA" id="ARBA00022859"/>
    </source>
</evidence>
<evidence type="ECO:0000256" key="15">
    <source>
        <dbReference type="ARBA" id="ARBA00046083"/>
    </source>
</evidence>
<comment type="similarity">
    <text evidence="4">Belongs to the MsrB Met sulfoxide reductase family.</text>
</comment>
<evidence type="ECO:0000256" key="4">
    <source>
        <dbReference type="ARBA" id="ARBA00007174"/>
    </source>
</evidence>
<evidence type="ECO:0000256" key="1">
    <source>
        <dbReference type="ARBA" id="ARBA00001947"/>
    </source>
</evidence>
<dbReference type="EMBL" id="HAAD01000661">
    <property type="protein sequence ID" value="CDG66893.1"/>
    <property type="molecule type" value="mRNA"/>
</dbReference>
<keyword evidence="13" id="KW-0206">Cytoskeleton</keyword>
<gene>
    <name evidence="18" type="primary">SEPX1</name>
</gene>
<dbReference type="InterPro" id="IPR052150">
    <property type="entry name" value="MsrB_Met_sulfoxide_reductase"/>
</dbReference>
<keyword evidence="6" id="KW-0963">Cytoplasm</keyword>
<dbReference type="PROSITE" id="PS51790">
    <property type="entry name" value="MSRB"/>
    <property type="match status" value="1"/>
</dbReference>
<sequence length="98" mass="11269">MTYCAREDCQKYKDHFESGIYVCSQCENPLFHGKSKYKHSSPWPAFTQPMHDCSLRKEVETEKQTSSDKPALRLFCGKCDNIVGHEFIGDGPQNSSRF</sequence>
<keyword evidence="10" id="KW-0391">Immunity</keyword>
<keyword evidence="7" id="KW-0399">Innate immunity</keyword>
<evidence type="ECO:0000256" key="2">
    <source>
        <dbReference type="ARBA" id="ARBA00004123"/>
    </source>
</evidence>
<proteinExistence type="evidence at transcript level"/>
<feature type="domain" description="MsrB" evidence="17">
    <location>
        <begin position="1"/>
        <end position="98"/>
    </location>
</feature>
<dbReference type="GO" id="GO:0045087">
    <property type="term" value="P:innate immune response"/>
    <property type="evidence" value="ECO:0007669"/>
    <property type="project" value="UniProtKB-KW"/>
</dbReference>
<evidence type="ECO:0000256" key="9">
    <source>
        <dbReference type="ARBA" id="ARBA00022833"/>
    </source>
</evidence>
<dbReference type="PANTHER" id="PTHR46755:SF5">
    <property type="entry name" value="METHIONINE-R-SULFOXIDE REDUCTASE B1"/>
    <property type="match status" value="1"/>
</dbReference>
<dbReference type="GO" id="GO:0033743">
    <property type="term" value="F:peptide-methionine (R)-S-oxide reductase activity"/>
    <property type="evidence" value="ECO:0007669"/>
    <property type="project" value="UniProtKB-EC"/>
</dbReference>
<comment type="function">
    <text evidence="15">Methionine-sulfoxide reductase that specifically reduces methionine (R)-sulfoxide back to methionine. While in many cases, methionine oxidation is the result of random oxidation following oxidative stress, methionine oxidation is also a post-translational modification that takes place on specific residue. Acts as a regulator of actin assembly by reducing methionine (R)-sulfoxide mediated by MICALs (MICAL1, MICAL2 or MICAL3) on actin, thereby promoting filament repolymerization. Plays a role in innate immunity by reducing oxidized actin, leading to actin repolymerization in macrophages.</text>
</comment>
<evidence type="ECO:0000256" key="8">
    <source>
        <dbReference type="ARBA" id="ARBA00022723"/>
    </source>
</evidence>
<protein>
    <recommendedName>
        <fullName evidence="5">peptide-methionine (R)-S-oxide reductase</fullName>
        <ecNumber evidence="5">1.8.4.12</ecNumber>
    </recommendedName>
</protein>
<dbReference type="Pfam" id="PF01641">
    <property type="entry name" value="SelR"/>
    <property type="match status" value="1"/>
</dbReference>
<evidence type="ECO:0000256" key="11">
    <source>
        <dbReference type="ARBA" id="ARBA00022933"/>
    </source>
</evidence>
<evidence type="ECO:0000256" key="7">
    <source>
        <dbReference type="ARBA" id="ARBA00022588"/>
    </source>
</evidence>
<organism evidence="18">
    <name type="scientific">Hydra vulgaris</name>
    <name type="common">Hydra</name>
    <name type="synonym">Hydra attenuata</name>
    <dbReference type="NCBI Taxonomy" id="6087"/>
    <lineage>
        <taxon>Eukaryota</taxon>
        <taxon>Metazoa</taxon>
        <taxon>Cnidaria</taxon>
        <taxon>Hydrozoa</taxon>
        <taxon>Hydroidolina</taxon>
        <taxon>Anthoathecata</taxon>
        <taxon>Aplanulata</taxon>
        <taxon>Hydridae</taxon>
        <taxon>Hydra</taxon>
    </lineage>
</organism>
<comment type="subcellular location">
    <subcellularLocation>
        <location evidence="3">Cytoplasm</location>
        <location evidence="3">Cytoskeleton</location>
    </subcellularLocation>
    <subcellularLocation>
        <location evidence="2">Nucleus</location>
    </subcellularLocation>
</comment>
<dbReference type="InterPro" id="IPR011057">
    <property type="entry name" value="Mss4-like_sf"/>
</dbReference>
<reference evidence="18" key="1">
    <citation type="journal article" date="2013" name="Genome Biol. Evol.">
        <title>Punctuated emergences of genetic and phenotypic innovations in eumetazoan, bilaterian, euteleostome, and hominidae ancestors.</title>
        <authorList>
            <person name="Wenger Y."/>
            <person name="Galliot B."/>
        </authorList>
    </citation>
    <scope>NUCLEOTIDE SEQUENCE</scope>
    <source>
        <tissue evidence="18">Whole animals</tissue>
    </source>
</reference>
<keyword evidence="11" id="KW-0712">Selenocysteine</keyword>
<evidence type="ECO:0000256" key="6">
    <source>
        <dbReference type="ARBA" id="ARBA00022490"/>
    </source>
</evidence>
<dbReference type="SUPFAM" id="SSF51316">
    <property type="entry name" value="Mss4-like"/>
    <property type="match status" value="1"/>
</dbReference>
<evidence type="ECO:0000256" key="14">
    <source>
        <dbReference type="ARBA" id="ARBA00023242"/>
    </source>
</evidence>
<keyword evidence="8" id="KW-0479">Metal-binding</keyword>
<keyword evidence="12" id="KW-0560">Oxidoreductase</keyword>